<dbReference type="EC" id="2.6.1.9" evidence="9"/>
<reference evidence="11 12" key="1">
    <citation type="submission" date="2018-05" db="EMBL/GenBank/DDBJ databases">
        <title>Zavarzinia sp. HR-AS.</title>
        <authorList>
            <person name="Lee Y."/>
            <person name="Jeon C.O."/>
        </authorList>
    </citation>
    <scope>NUCLEOTIDE SEQUENCE [LARGE SCALE GENOMIC DNA]</scope>
    <source>
        <strain evidence="11 12">HR-AS</strain>
    </source>
</reference>
<dbReference type="InterPro" id="IPR004839">
    <property type="entry name" value="Aminotransferase_I/II_large"/>
</dbReference>
<dbReference type="InterPro" id="IPR050106">
    <property type="entry name" value="HistidinolP_aminotransfase"/>
</dbReference>
<name>A0A317EDJ2_9PROT</name>
<dbReference type="InterPro" id="IPR015424">
    <property type="entry name" value="PyrdxlP-dep_Trfase"/>
</dbReference>
<dbReference type="NCBIfam" id="TIGR01141">
    <property type="entry name" value="hisC"/>
    <property type="match status" value="1"/>
</dbReference>
<keyword evidence="9" id="KW-0368">Histidine biosynthesis</keyword>
<keyword evidence="9" id="KW-0028">Amino-acid biosynthesis</keyword>
<evidence type="ECO:0000256" key="8">
    <source>
        <dbReference type="ARBA" id="ARBA00047481"/>
    </source>
</evidence>
<evidence type="ECO:0000256" key="5">
    <source>
        <dbReference type="ARBA" id="ARBA00022576"/>
    </source>
</evidence>
<evidence type="ECO:0000256" key="7">
    <source>
        <dbReference type="ARBA" id="ARBA00022898"/>
    </source>
</evidence>
<comment type="pathway">
    <text evidence="2 9">Amino-acid biosynthesis; L-histidine biosynthesis; L-histidine from 5-phospho-alpha-D-ribose 1-diphosphate: step 7/9.</text>
</comment>
<gene>
    <name evidence="9" type="primary">hisC</name>
    <name evidence="11" type="ORF">DKG74_04900</name>
</gene>
<sequence>MPPVDSRPQPRSSILGIAAYVGGRSKAEPGQRVIKLSSNESGIGPSPKAMAALKSVAGELHRYPDGGVADLRQAIAARFDIPADRIVCGAGSDELIHLLTISYAGPGDEVLYSEHGFLVYPISARTAGATPVKAPEKDLRLDVDALLAAVTPATKIVYIANPNNPTGTYVPPEDVARLHAGLPPHVLLVLDAAYAEFVDVDDYEAGLRAVEAAENVVMLRTFSKLYGLAALRLGWAYCPEGVADVLNRVRGPFNISTAAQAAGVAALGDDEFLEEARRHNSQWRAWLTGRLSQLGLKVTPSVTNFLLVEFPQEAGKTAAEADEFLTARGILLRRVTAYGLPHHLRISIGTGEECEIAAAAVADFLRGDHG</sequence>
<keyword evidence="6 9" id="KW-0808">Transferase</keyword>
<dbReference type="GO" id="GO:0004400">
    <property type="term" value="F:histidinol-phosphate transaminase activity"/>
    <property type="evidence" value="ECO:0007669"/>
    <property type="project" value="UniProtKB-UniRule"/>
</dbReference>
<dbReference type="OrthoDB" id="9809616at2"/>
<comment type="cofactor">
    <cofactor evidence="1 9">
        <name>pyridoxal 5'-phosphate</name>
        <dbReference type="ChEBI" id="CHEBI:597326"/>
    </cofactor>
</comment>
<dbReference type="InterPro" id="IPR005861">
    <property type="entry name" value="HisP_aminotrans"/>
</dbReference>
<proteinExistence type="inferred from homology"/>
<evidence type="ECO:0000256" key="4">
    <source>
        <dbReference type="ARBA" id="ARBA00011738"/>
    </source>
</evidence>
<evidence type="ECO:0000313" key="12">
    <source>
        <dbReference type="Proteomes" id="UP000245461"/>
    </source>
</evidence>
<keyword evidence="12" id="KW-1185">Reference proteome</keyword>
<comment type="caution">
    <text evidence="11">The sequence shown here is derived from an EMBL/GenBank/DDBJ whole genome shotgun (WGS) entry which is preliminary data.</text>
</comment>
<dbReference type="Gene3D" id="3.90.1150.10">
    <property type="entry name" value="Aspartate Aminotransferase, domain 1"/>
    <property type="match status" value="1"/>
</dbReference>
<dbReference type="PANTHER" id="PTHR43643:SF3">
    <property type="entry name" value="HISTIDINOL-PHOSPHATE AMINOTRANSFERASE"/>
    <property type="match status" value="1"/>
</dbReference>
<dbReference type="UniPathway" id="UPA00031">
    <property type="reaction ID" value="UER00012"/>
</dbReference>
<dbReference type="SUPFAM" id="SSF53383">
    <property type="entry name" value="PLP-dependent transferases"/>
    <property type="match status" value="1"/>
</dbReference>
<dbReference type="GO" id="GO:0030170">
    <property type="term" value="F:pyridoxal phosphate binding"/>
    <property type="evidence" value="ECO:0007669"/>
    <property type="project" value="InterPro"/>
</dbReference>
<evidence type="ECO:0000313" key="11">
    <source>
        <dbReference type="EMBL" id="PWR25107.1"/>
    </source>
</evidence>
<evidence type="ECO:0000256" key="3">
    <source>
        <dbReference type="ARBA" id="ARBA00007970"/>
    </source>
</evidence>
<evidence type="ECO:0000256" key="2">
    <source>
        <dbReference type="ARBA" id="ARBA00005011"/>
    </source>
</evidence>
<organism evidence="11 12">
    <name type="scientific">Zavarzinia aquatilis</name>
    <dbReference type="NCBI Taxonomy" id="2211142"/>
    <lineage>
        <taxon>Bacteria</taxon>
        <taxon>Pseudomonadati</taxon>
        <taxon>Pseudomonadota</taxon>
        <taxon>Alphaproteobacteria</taxon>
        <taxon>Rhodospirillales</taxon>
        <taxon>Zavarziniaceae</taxon>
        <taxon>Zavarzinia</taxon>
    </lineage>
</organism>
<dbReference type="EMBL" id="QGLE01000002">
    <property type="protein sequence ID" value="PWR25107.1"/>
    <property type="molecule type" value="Genomic_DNA"/>
</dbReference>
<keyword evidence="7 9" id="KW-0663">Pyridoxal phosphate</keyword>
<dbReference type="HAMAP" id="MF_01023">
    <property type="entry name" value="HisC_aminotrans_2"/>
    <property type="match status" value="1"/>
</dbReference>
<dbReference type="GO" id="GO:0000105">
    <property type="term" value="P:L-histidine biosynthetic process"/>
    <property type="evidence" value="ECO:0007669"/>
    <property type="project" value="UniProtKB-UniRule"/>
</dbReference>
<dbReference type="Proteomes" id="UP000245461">
    <property type="component" value="Unassembled WGS sequence"/>
</dbReference>
<comment type="catalytic activity">
    <reaction evidence="8 9">
        <text>L-histidinol phosphate + 2-oxoglutarate = 3-(imidazol-4-yl)-2-oxopropyl phosphate + L-glutamate</text>
        <dbReference type="Rhea" id="RHEA:23744"/>
        <dbReference type="ChEBI" id="CHEBI:16810"/>
        <dbReference type="ChEBI" id="CHEBI:29985"/>
        <dbReference type="ChEBI" id="CHEBI:57766"/>
        <dbReference type="ChEBI" id="CHEBI:57980"/>
        <dbReference type="EC" id="2.6.1.9"/>
    </reaction>
</comment>
<accession>A0A317EDJ2</accession>
<comment type="similarity">
    <text evidence="3 9">Belongs to the class-II pyridoxal-phosphate-dependent aminotransferase family. Histidinol-phosphate aminotransferase subfamily.</text>
</comment>
<evidence type="ECO:0000259" key="10">
    <source>
        <dbReference type="Pfam" id="PF00155"/>
    </source>
</evidence>
<feature type="modified residue" description="N6-(pyridoxal phosphate)lysine" evidence="9">
    <location>
        <position position="224"/>
    </location>
</feature>
<evidence type="ECO:0000256" key="6">
    <source>
        <dbReference type="ARBA" id="ARBA00022679"/>
    </source>
</evidence>
<dbReference type="PANTHER" id="PTHR43643">
    <property type="entry name" value="HISTIDINOL-PHOSPHATE AMINOTRANSFERASE 2"/>
    <property type="match status" value="1"/>
</dbReference>
<dbReference type="Gene3D" id="3.40.640.10">
    <property type="entry name" value="Type I PLP-dependent aspartate aminotransferase-like (Major domain)"/>
    <property type="match status" value="1"/>
</dbReference>
<dbReference type="InterPro" id="IPR015422">
    <property type="entry name" value="PyrdxlP-dep_Trfase_small"/>
</dbReference>
<dbReference type="RefSeq" id="WP_109903221.1">
    <property type="nucleotide sequence ID" value="NZ_QGLE01000002.1"/>
</dbReference>
<evidence type="ECO:0000256" key="1">
    <source>
        <dbReference type="ARBA" id="ARBA00001933"/>
    </source>
</evidence>
<comment type="subunit">
    <text evidence="4 9">Homodimer.</text>
</comment>
<dbReference type="InterPro" id="IPR015421">
    <property type="entry name" value="PyrdxlP-dep_Trfase_major"/>
</dbReference>
<dbReference type="CDD" id="cd00609">
    <property type="entry name" value="AAT_like"/>
    <property type="match status" value="1"/>
</dbReference>
<protein>
    <recommendedName>
        <fullName evidence="9">Histidinol-phosphate aminotransferase</fullName>
        <ecNumber evidence="9">2.6.1.9</ecNumber>
    </recommendedName>
    <alternativeName>
        <fullName evidence="9">Imidazole acetol-phosphate transaminase</fullName>
    </alternativeName>
</protein>
<keyword evidence="5 9" id="KW-0032">Aminotransferase</keyword>
<dbReference type="Pfam" id="PF00155">
    <property type="entry name" value="Aminotran_1_2"/>
    <property type="match status" value="1"/>
</dbReference>
<evidence type="ECO:0000256" key="9">
    <source>
        <dbReference type="HAMAP-Rule" id="MF_01023"/>
    </source>
</evidence>
<dbReference type="AlphaFoldDB" id="A0A317EDJ2"/>
<feature type="domain" description="Aminotransferase class I/classII large" evidence="10">
    <location>
        <begin position="33"/>
        <end position="360"/>
    </location>
</feature>